<organism evidence="1 2">
    <name type="scientific">Penicillium polonicum</name>
    <dbReference type="NCBI Taxonomy" id="60169"/>
    <lineage>
        <taxon>Eukaryota</taxon>
        <taxon>Fungi</taxon>
        <taxon>Dikarya</taxon>
        <taxon>Ascomycota</taxon>
        <taxon>Pezizomycotina</taxon>
        <taxon>Eurotiomycetes</taxon>
        <taxon>Eurotiomycetidae</taxon>
        <taxon>Eurotiales</taxon>
        <taxon>Aspergillaceae</taxon>
        <taxon>Penicillium</taxon>
    </lineage>
</organism>
<dbReference type="SUPFAM" id="SSF56059">
    <property type="entry name" value="Glutathione synthetase ATP-binding domain-like"/>
    <property type="match status" value="1"/>
</dbReference>
<sequence length="499" mass="56139">MTVFSVSSRPLQLCLNASKRAGTLVSASGASYEDRKRAQEAYYAVLYQYTGGPANLPYEPRYMTPNPILISHRFLAELRRFHEALAIALNNIVQRWFTDKEAAFPTRMPLEPHEEDLLQWLSDYCETHPKHAYEGHQGTWRPDLLIPADEKDGFKMCEINGRYFSLGLDLASAIHKALANEEAKPCFVDIPANDHMIEAFFKIFNPDLPIHLVQSPEFFAAQFQPGIMQAFLGWVEKRTRMRPRLVRPEDLRLVPDAASPIGYALYCTRSSSELASGSQEESLEKIHQVGLQMVDFLALSPEIVRHLALSATNDARTRLIVHDKRILGILHQELDDLVTKHRVLTEAQANLLRSRIVPTIIPGSPEAMQLLDLYRAGKLSKDEFIAKPVRGARGQGIKFGDELKEISEWGDILEGLQAPALSSDSTTFVIQPIVKQVEEDLFLDEEVGVQRCQRVGTYYSVNGDFVGFGAWRSVVASERVCNMATGKAWKMGSVLMSHE</sequence>
<name>A0A1V6NU36_PENPO</name>
<keyword evidence="2" id="KW-1185">Reference proteome</keyword>
<evidence type="ECO:0000313" key="2">
    <source>
        <dbReference type="Proteomes" id="UP000191408"/>
    </source>
</evidence>
<gene>
    <name evidence="1" type="ORF">PENPOL_c003G07119</name>
</gene>
<evidence type="ECO:0008006" key="3">
    <source>
        <dbReference type="Google" id="ProtNLM"/>
    </source>
</evidence>
<dbReference type="Proteomes" id="UP000191408">
    <property type="component" value="Unassembled WGS sequence"/>
</dbReference>
<dbReference type="STRING" id="60169.A0A1V6NU36"/>
<dbReference type="AlphaFoldDB" id="A0A1V6NU36"/>
<accession>A0A1V6NU36</accession>
<evidence type="ECO:0000313" key="1">
    <source>
        <dbReference type="EMBL" id="OQD67876.1"/>
    </source>
</evidence>
<protein>
    <recommendedName>
        <fullName evidence="3">Glutathione synthase</fullName>
    </recommendedName>
</protein>
<dbReference type="OrthoDB" id="2117718at2759"/>
<dbReference type="EMBL" id="MDYM01000003">
    <property type="protein sequence ID" value="OQD67876.1"/>
    <property type="molecule type" value="Genomic_DNA"/>
</dbReference>
<reference evidence="2" key="1">
    <citation type="journal article" date="2017" name="Nat. Microbiol.">
        <title>Global analysis of biosynthetic gene clusters reveals vast potential of secondary metabolite production in Penicillium species.</title>
        <authorList>
            <person name="Nielsen J.C."/>
            <person name="Grijseels S."/>
            <person name="Prigent S."/>
            <person name="Ji B."/>
            <person name="Dainat J."/>
            <person name="Nielsen K.F."/>
            <person name="Frisvad J.C."/>
            <person name="Workman M."/>
            <person name="Nielsen J."/>
        </authorList>
    </citation>
    <scope>NUCLEOTIDE SEQUENCE [LARGE SCALE GENOMIC DNA]</scope>
    <source>
        <strain evidence="2">IBT 4502</strain>
    </source>
</reference>
<comment type="caution">
    <text evidence="1">The sequence shown here is derived from an EMBL/GenBank/DDBJ whole genome shotgun (WGS) entry which is preliminary data.</text>
</comment>
<proteinExistence type="predicted"/>